<proteinExistence type="predicted"/>
<protein>
    <submittedName>
        <fullName evidence="1">Uncharacterized protein</fullName>
    </submittedName>
</protein>
<keyword evidence="2" id="KW-1185">Reference proteome</keyword>
<gene>
    <name evidence="1" type="ORF">TNCT_708151</name>
</gene>
<dbReference type="AlphaFoldDB" id="A0A8X6KFH5"/>
<name>A0A8X6KFH5_TRICU</name>
<reference evidence="1" key="1">
    <citation type="submission" date="2020-07" db="EMBL/GenBank/DDBJ databases">
        <title>Multicomponent nature underlies the extraordinary mechanical properties of spider dragline silk.</title>
        <authorList>
            <person name="Kono N."/>
            <person name="Nakamura H."/>
            <person name="Mori M."/>
            <person name="Yoshida Y."/>
            <person name="Ohtoshi R."/>
            <person name="Malay A.D."/>
            <person name="Moran D.A.P."/>
            <person name="Tomita M."/>
            <person name="Numata K."/>
            <person name="Arakawa K."/>
        </authorList>
    </citation>
    <scope>NUCLEOTIDE SEQUENCE</scope>
</reference>
<evidence type="ECO:0000313" key="2">
    <source>
        <dbReference type="Proteomes" id="UP000887116"/>
    </source>
</evidence>
<accession>A0A8X6KFH5</accession>
<organism evidence="1 2">
    <name type="scientific">Trichonephila clavata</name>
    <name type="common">Joro spider</name>
    <name type="synonym">Nephila clavata</name>
    <dbReference type="NCBI Taxonomy" id="2740835"/>
    <lineage>
        <taxon>Eukaryota</taxon>
        <taxon>Metazoa</taxon>
        <taxon>Ecdysozoa</taxon>
        <taxon>Arthropoda</taxon>
        <taxon>Chelicerata</taxon>
        <taxon>Arachnida</taxon>
        <taxon>Araneae</taxon>
        <taxon>Araneomorphae</taxon>
        <taxon>Entelegynae</taxon>
        <taxon>Araneoidea</taxon>
        <taxon>Nephilidae</taxon>
        <taxon>Trichonephila</taxon>
    </lineage>
</organism>
<dbReference type="EMBL" id="BMAO01030973">
    <property type="protein sequence ID" value="GFQ71491.1"/>
    <property type="molecule type" value="Genomic_DNA"/>
</dbReference>
<comment type="caution">
    <text evidence="1">The sequence shown here is derived from an EMBL/GenBank/DDBJ whole genome shotgun (WGS) entry which is preliminary data.</text>
</comment>
<evidence type="ECO:0000313" key="1">
    <source>
        <dbReference type="EMBL" id="GFQ71491.1"/>
    </source>
</evidence>
<dbReference type="Proteomes" id="UP000887116">
    <property type="component" value="Unassembled WGS sequence"/>
</dbReference>
<sequence>MQMNIDIAIGVHTMRASSALYRAPYKGKIERLIRIVFLIRHFGMRNLYASSKSTEIKRKSDSELEKERTLLFSKCAVAFQGMGDQNKAILKQVEYF</sequence>